<reference evidence="2 3" key="1">
    <citation type="journal article" date="2019" name="Int. J. Syst. Evol. Microbiol.">
        <title>The Global Catalogue of Microorganisms (GCM) 10K type strain sequencing project: providing services to taxonomists for standard genome sequencing and annotation.</title>
        <authorList>
            <consortium name="The Broad Institute Genomics Platform"/>
            <consortium name="The Broad Institute Genome Sequencing Center for Infectious Disease"/>
            <person name="Wu L."/>
            <person name="Ma J."/>
        </authorList>
    </citation>
    <scope>NUCLEOTIDE SEQUENCE [LARGE SCALE GENOMIC DNA]</scope>
    <source>
        <strain evidence="2 3">JCM 15933</strain>
    </source>
</reference>
<name>A0ABN1ZHT0_9ACTN</name>
<comment type="caution">
    <text evidence="2">The sequence shown here is derived from an EMBL/GenBank/DDBJ whole genome shotgun (WGS) entry which is preliminary data.</text>
</comment>
<dbReference type="EMBL" id="BAAAQD010000001">
    <property type="protein sequence ID" value="GAA1499458.1"/>
    <property type="molecule type" value="Genomic_DNA"/>
</dbReference>
<evidence type="ECO:0000313" key="3">
    <source>
        <dbReference type="Proteomes" id="UP001501470"/>
    </source>
</evidence>
<evidence type="ECO:0000256" key="1">
    <source>
        <dbReference type="SAM" id="MobiDB-lite"/>
    </source>
</evidence>
<accession>A0ABN1ZHT0</accession>
<protein>
    <submittedName>
        <fullName evidence="2">Uncharacterized protein</fullName>
    </submittedName>
</protein>
<proteinExistence type="predicted"/>
<dbReference type="Proteomes" id="UP001501470">
    <property type="component" value="Unassembled WGS sequence"/>
</dbReference>
<evidence type="ECO:0000313" key="2">
    <source>
        <dbReference type="EMBL" id="GAA1499458.1"/>
    </source>
</evidence>
<organism evidence="2 3">
    <name type="scientific">Dactylosporangium maewongense</name>
    <dbReference type="NCBI Taxonomy" id="634393"/>
    <lineage>
        <taxon>Bacteria</taxon>
        <taxon>Bacillati</taxon>
        <taxon>Actinomycetota</taxon>
        <taxon>Actinomycetes</taxon>
        <taxon>Micromonosporales</taxon>
        <taxon>Micromonosporaceae</taxon>
        <taxon>Dactylosporangium</taxon>
    </lineage>
</organism>
<dbReference type="RefSeq" id="WP_344498311.1">
    <property type="nucleotide sequence ID" value="NZ_BAAAQD010000001.1"/>
</dbReference>
<gene>
    <name evidence="2" type="ORF">GCM10009827_001230</name>
</gene>
<feature type="region of interest" description="Disordered" evidence="1">
    <location>
        <begin position="43"/>
        <end position="62"/>
    </location>
</feature>
<keyword evidence="3" id="KW-1185">Reference proteome</keyword>
<sequence>MTSRHDVPRVDETVDIDIIRDEAERIAVPDFDYIGQPIDAIVDGLTGHGHDKDQDSEDTTVD</sequence>